<keyword evidence="1" id="KW-0812">Transmembrane</keyword>
<accession>A0A290Z3U5</accession>
<evidence type="ECO:0000313" key="2">
    <source>
        <dbReference type="EMBL" id="ATE53645.1"/>
    </source>
</evidence>
<keyword evidence="1" id="KW-0472">Membrane</keyword>
<dbReference type="Proteomes" id="UP000218505">
    <property type="component" value="Chromosome"/>
</dbReference>
<dbReference type="AlphaFoldDB" id="A0A290Z3U5"/>
<evidence type="ECO:0000256" key="1">
    <source>
        <dbReference type="SAM" id="Phobius"/>
    </source>
</evidence>
<feature type="transmembrane region" description="Helical" evidence="1">
    <location>
        <begin position="20"/>
        <end position="50"/>
    </location>
</feature>
<evidence type="ECO:0000313" key="3">
    <source>
        <dbReference type="Proteomes" id="UP000218505"/>
    </source>
</evidence>
<dbReference type="KEGG" id="apre:CNX65_10385"/>
<name>A0A290Z3U5_9PSEU</name>
<organism evidence="2 3">
    <name type="scientific">Actinosynnema pretiosum</name>
    <dbReference type="NCBI Taxonomy" id="42197"/>
    <lineage>
        <taxon>Bacteria</taxon>
        <taxon>Bacillati</taxon>
        <taxon>Actinomycetota</taxon>
        <taxon>Actinomycetes</taxon>
        <taxon>Pseudonocardiales</taxon>
        <taxon>Pseudonocardiaceae</taxon>
        <taxon>Actinosynnema</taxon>
    </lineage>
</organism>
<proteinExistence type="predicted"/>
<dbReference type="EMBL" id="CP023445">
    <property type="protein sequence ID" value="ATE53645.1"/>
    <property type="molecule type" value="Genomic_DNA"/>
</dbReference>
<reference evidence="2" key="1">
    <citation type="submission" date="2017-09" db="EMBL/GenBank/DDBJ databases">
        <title>Complete Genome Sequence of ansamitocin-producing Bacterium Actinosynnema pretiosum X47.</title>
        <authorList>
            <person name="Cao G."/>
            <person name="Zong G."/>
            <person name="Zhong C."/>
            <person name="Fu J."/>
        </authorList>
    </citation>
    <scope>NUCLEOTIDE SEQUENCE [LARGE SCALE GENOMIC DNA]</scope>
    <source>
        <strain evidence="2">X47</strain>
    </source>
</reference>
<keyword evidence="3" id="KW-1185">Reference proteome</keyword>
<keyword evidence="1" id="KW-1133">Transmembrane helix</keyword>
<protein>
    <submittedName>
        <fullName evidence="2">Uncharacterized protein</fullName>
    </submittedName>
</protein>
<sequence length="61" mass="6381">MQEVPGAVSQFAQEAVRSTVLLVGFTGALLVVWPPMAPLLLVCAATAVLARLATARRETST</sequence>
<gene>
    <name evidence="2" type="ORF">CNX65_10385</name>
</gene>